<feature type="transmembrane region" description="Helical" evidence="1">
    <location>
        <begin position="6"/>
        <end position="25"/>
    </location>
</feature>
<sequence>MASYIFAAVGMLLLIPVLYFIPIGFSVTGRLLLAGAALLSAFAAIALQPFLHTLQSVLIGSMLTIMAAFFLPRAASGIFAAEDEDPDIFSFSEPIPAGPYAANASRKQEDQSIENKVIKESYDTEDLSEREIEWFLAPVSVEEEPSDQDEHELPIEGETLNEVPEQIKKESVLSLQSEDLNEEDELQYEDLNEEDEVQNENLNGEEVQNTIETELREEEDEVTAFLNTRNKIMLNDLPEEDDNRIESAETNDDVIDESQFNRSWLEAAASVETAAAADRIAEENTALQEESIPLAPSEEELLEVPFENAPYEKLVEIDVHPQIVENESVPDDIDIAADDIKGIGEGSELNEESAADSAVKVIPVEVLPESIEEEPAESERIPLPAEAPLEDLEEKVSAGEEKEIISEKDPEAESEPAAIDPELFQTILDQFSYMQHSLSASEYEASIRSVIELPLAQEQKLALYRSFLLSLIEQEELNSAARIADEMAAQFSMYPVVMEEINLFQQFITHS</sequence>
<organism evidence="2 3">
    <name type="scientific">Jeotgalibacillus campisalis</name>
    <dbReference type="NCBI Taxonomy" id="220754"/>
    <lineage>
        <taxon>Bacteria</taxon>
        <taxon>Bacillati</taxon>
        <taxon>Bacillota</taxon>
        <taxon>Bacilli</taxon>
        <taxon>Bacillales</taxon>
        <taxon>Caryophanaceae</taxon>
        <taxon>Jeotgalibacillus</taxon>
    </lineage>
</organism>
<keyword evidence="1" id="KW-0812">Transmembrane</keyword>
<dbReference type="EMBL" id="JXRR01000017">
    <property type="protein sequence ID" value="KIL46215.1"/>
    <property type="molecule type" value="Genomic_DNA"/>
</dbReference>
<reference evidence="2 3" key="1">
    <citation type="submission" date="2015-01" db="EMBL/GenBank/DDBJ databases">
        <title>Jeotgalibacillus campisalis genome sequencing.</title>
        <authorList>
            <person name="Goh K.M."/>
            <person name="Chan K.-G."/>
            <person name="Yaakop A.S."/>
            <person name="Ee R."/>
            <person name="Gan H.M."/>
            <person name="Chan C.S."/>
        </authorList>
    </citation>
    <scope>NUCLEOTIDE SEQUENCE [LARGE SCALE GENOMIC DNA]</scope>
    <source>
        <strain evidence="2 3">SF-57</strain>
    </source>
</reference>
<keyword evidence="1" id="KW-1133">Transmembrane helix</keyword>
<comment type="caution">
    <text evidence="2">The sequence shown here is derived from an EMBL/GenBank/DDBJ whole genome shotgun (WGS) entry which is preliminary data.</text>
</comment>
<evidence type="ECO:0000313" key="2">
    <source>
        <dbReference type="EMBL" id="KIL46215.1"/>
    </source>
</evidence>
<evidence type="ECO:0000313" key="3">
    <source>
        <dbReference type="Proteomes" id="UP000031972"/>
    </source>
</evidence>
<evidence type="ECO:0000256" key="1">
    <source>
        <dbReference type="SAM" id="Phobius"/>
    </source>
</evidence>
<dbReference type="Proteomes" id="UP000031972">
    <property type="component" value="Unassembled WGS sequence"/>
</dbReference>
<accession>A0A0C2R7H8</accession>
<dbReference type="RefSeq" id="WP_041059843.1">
    <property type="nucleotide sequence ID" value="NZ_JXRR01000017.1"/>
</dbReference>
<keyword evidence="3" id="KW-1185">Reference proteome</keyword>
<proteinExistence type="predicted"/>
<name>A0A0C2R7H8_9BACL</name>
<dbReference type="AlphaFoldDB" id="A0A0C2R7H8"/>
<dbReference type="PATRIC" id="fig|220754.4.peg.2904"/>
<gene>
    <name evidence="2" type="ORF">KR50_28910</name>
</gene>
<dbReference type="OrthoDB" id="2887857at2"/>
<keyword evidence="1" id="KW-0472">Membrane</keyword>
<protein>
    <submittedName>
        <fullName evidence="2">Uncharacterized protein</fullName>
    </submittedName>
</protein>
<feature type="transmembrane region" description="Helical" evidence="1">
    <location>
        <begin position="32"/>
        <end position="51"/>
    </location>
</feature>